<keyword evidence="10" id="KW-0472">Membrane</keyword>
<evidence type="ECO:0000256" key="5">
    <source>
        <dbReference type="ARBA" id="ARBA00023110"/>
    </source>
</evidence>
<dbReference type="SUPFAM" id="SSF54534">
    <property type="entry name" value="FKBP-like"/>
    <property type="match status" value="1"/>
</dbReference>
<comment type="subcellular location">
    <subcellularLocation>
        <location evidence="2">Cytoplasm</location>
    </subcellularLocation>
</comment>
<feature type="domain" description="PPIase FKBP-type" evidence="11">
    <location>
        <begin position="45"/>
        <end position="119"/>
    </location>
</feature>
<feature type="transmembrane region" description="Helical" evidence="10">
    <location>
        <begin position="14"/>
        <end position="33"/>
    </location>
</feature>
<keyword evidence="5 8" id="KW-0697">Rotamase</keyword>
<evidence type="ECO:0000256" key="3">
    <source>
        <dbReference type="ARBA" id="ARBA00006577"/>
    </source>
</evidence>
<dbReference type="EMBL" id="GG730074">
    <property type="protein sequence ID" value="EEZ92554.1"/>
    <property type="molecule type" value="Genomic_DNA"/>
</dbReference>
<name>D2EGF6_PARA4</name>
<dbReference type="PANTHER" id="PTHR47861:SF3">
    <property type="entry name" value="FKBP-TYPE PEPTIDYL-PROLYL CIS-TRANS ISOMERASE SLYD"/>
    <property type="match status" value="1"/>
</dbReference>
<comment type="catalytic activity">
    <reaction evidence="1 8 9">
        <text>[protein]-peptidylproline (omega=180) = [protein]-peptidylproline (omega=0)</text>
        <dbReference type="Rhea" id="RHEA:16237"/>
        <dbReference type="Rhea" id="RHEA-COMP:10747"/>
        <dbReference type="Rhea" id="RHEA-COMP:10748"/>
        <dbReference type="ChEBI" id="CHEBI:83833"/>
        <dbReference type="ChEBI" id="CHEBI:83834"/>
        <dbReference type="EC" id="5.2.1.8"/>
    </reaction>
</comment>
<dbReference type="GO" id="GO:0003755">
    <property type="term" value="F:peptidyl-prolyl cis-trans isomerase activity"/>
    <property type="evidence" value="ECO:0007669"/>
    <property type="project" value="UniProtKB-UniRule"/>
</dbReference>
<dbReference type="GO" id="GO:0005737">
    <property type="term" value="C:cytoplasm"/>
    <property type="evidence" value="ECO:0007669"/>
    <property type="project" value="UniProtKB-SubCell"/>
</dbReference>
<evidence type="ECO:0000256" key="4">
    <source>
        <dbReference type="ARBA" id="ARBA00022490"/>
    </source>
</evidence>
<dbReference type="EC" id="5.2.1.8" evidence="9"/>
<dbReference type="PANTHER" id="PTHR47861">
    <property type="entry name" value="FKBP-TYPE PEPTIDYL-PROLYL CIS-TRANS ISOMERASE SLYD"/>
    <property type="match status" value="1"/>
</dbReference>
<evidence type="ECO:0000259" key="11">
    <source>
        <dbReference type="PROSITE" id="PS50059"/>
    </source>
</evidence>
<sequence length="175" mass="18717">MTDEAMVKFHIKKVYLLAIVVVIVVLVASFYFLSHNTSTISVKSGDNVTVFYSLWLSNGTLIQSDFNSTPFSFVAGSSQVIQGFNNAVIGMKPGQIKNITLQPSEAYGNINNSLIVTVPRSDFGNSSISIGEHVSAGNGASGVITSLNATNVTVNFNPPLAGKTLKFEIKLVKIN</sequence>
<reference evidence="12 13" key="1">
    <citation type="journal article" date="2010" name="Proc. Natl. Acad. Sci. U.S.A.">
        <title>Enigmatic, ultrasmall, uncultivated Archaea.</title>
        <authorList>
            <person name="Baker B.J."/>
            <person name="Comolli L.R."/>
            <person name="Dick G.J."/>
            <person name="Hauser L.J."/>
            <person name="Hyatt D."/>
            <person name="Dill B.D."/>
            <person name="Land M.L."/>
            <person name="Verberkmoes N.C."/>
            <person name="Hettich R.L."/>
            <person name="Banfield J.F."/>
        </authorList>
    </citation>
    <scope>NUCLEOTIDE SEQUENCE [LARGE SCALE GENOMIC DNA]</scope>
</reference>
<dbReference type="PROSITE" id="PS50059">
    <property type="entry name" value="FKBP_PPIASE"/>
    <property type="match status" value="1"/>
</dbReference>
<evidence type="ECO:0000256" key="6">
    <source>
        <dbReference type="ARBA" id="ARBA00023186"/>
    </source>
</evidence>
<keyword evidence="10" id="KW-1133">Transmembrane helix</keyword>
<dbReference type="InterPro" id="IPR046357">
    <property type="entry name" value="PPIase_dom_sf"/>
</dbReference>
<evidence type="ECO:0000256" key="10">
    <source>
        <dbReference type="SAM" id="Phobius"/>
    </source>
</evidence>
<keyword evidence="4" id="KW-0963">Cytoplasm</keyword>
<evidence type="ECO:0000256" key="8">
    <source>
        <dbReference type="PROSITE-ProRule" id="PRU00277"/>
    </source>
</evidence>
<evidence type="ECO:0000313" key="12">
    <source>
        <dbReference type="EMBL" id="EEZ92554.1"/>
    </source>
</evidence>
<keyword evidence="10" id="KW-0812">Transmembrane</keyword>
<keyword evidence="6" id="KW-0143">Chaperone</keyword>
<keyword evidence="7 8" id="KW-0413">Isomerase</keyword>
<organism evidence="12 13">
    <name type="scientific">Candidatus Parvarchaeum acidiphilum ARMAN-4</name>
    <dbReference type="NCBI Taxonomy" id="662760"/>
    <lineage>
        <taxon>Archaea</taxon>
        <taxon>Candidatus Parvarchaeota</taxon>
        <taxon>Candidatus Parvarchaeum</taxon>
    </lineage>
</organism>
<accession>D2EGF6</accession>
<evidence type="ECO:0000256" key="1">
    <source>
        <dbReference type="ARBA" id="ARBA00000971"/>
    </source>
</evidence>
<evidence type="ECO:0000256" key="2">
    <source>
        <dbReference type="ARBA" id="ARBA00004496"/>
    </source>
</evidence>
<evidence type="ECO:0000256" key="7">
    <source>
        <dbReference type="ARBA" id="ARBA00023235"/>
    </source>
</evidence>
<dbReference type="InterPro" id="IPR001179">
    <property type="entry name" value="PPIase_FKBP_dom"/>
</dbReference>
<evidence type="ECO:0000256" key="9">
    <source>
        <dbReference type="RuleBase" id="RU003915"/>
    </source>
</evidence>
<dbReference type="GO" id="GO:0042026">
    <property type="term" value="P:protein refolding"/>
    <property type="evidence" value="ECO:0007669"/>
    <property type="project" value="UniProtKB-ARBA"/>
</dbReference>
<evidence type="ECO:0000313" key="13">
    <source>
        <dbReference type="Proteomes" id="UP000009375"/>
    </source>
</evidence>
<comment type="similarity">
    <text evidence="3 9">Belongs to the FKBP-type PPIase family.</text>
</comment>
<protein>
    <recommendedName>
        <fullName evidence="9">Peptidyl-prolyl cis-trans isomerase</fullName>
        <ecNumber evidence="9">5.2.1.8</ecNumber>
    </recommendedName>
</protein>
<gene>
    <name evidence="12" type="ORF">BJBARM4_0855</name>
</gene>
<proteinExistence type="inferred from homology"/>
<dbReference type="Pfam" id="PF00254">
    <property type="entry name" value="FKBP_C"/>
    <property type="match status" value="1"/>
</dbReference>
<dbReference type="Proteomes" id="UP000009375">
    <property type="component" value="Unassembled WGS sequence"/>
</dbReference>
<dbReference type="AlphaFoldDB" id="D2EGF6"/>
<dbReference type="Gene3D" id="3.10.50.40">
    <property type="match status" value="1"/>
</dbReference>